<evidence type="ECO:0000256" key="5">
    <source>
        <dbReference type="ARBA" id="ARBA00023004"/>
    </source>
</evidence>
<dbReference type="InterPro" id="IPR039994">
    <property type="entry name" value="NO66-like"/>
</dbReference>
<keyword evidence="4" id="KW-0560">Oxidoreductase</keyword>
<dbReference type="PROSITE" id="PS51184">
    <property type="entry name" value="JMJC"/>
    <property type="match status" value="1"/>
</dbReference>
<evidence type="ECO:0000256" key="2">
    <source>
        <dbReference type="ARBA" id="ARBA00022723"/>
    </source>
</evidence>
<dbReference type="SUPFAM" id="SSF51197">
    <property type="entry name" value="Clavaminate synthase-like"/>
    <property type="match status" value="1"/>
</dbReference>
<dbReference type="Gene3D" id="2.60.120.650">
    <property type="entry name" value="Cupin"/>
    <property type="match status" value="1"/>
</dbReference>
<name>A0ABX8UKI3_9BURK</name>
<evidence type="ECO:0000313" key="8">
    <source>
        <dbReference type="Proteomes" id="UP000826462"/>
    </source>
</evidence>
<evidence type="ECO:0000256" key="3">
    <source>
        <dbReference type="ARBA" id="ARBA00022964"/>
    </source>
</evidence>
<dbReference type="RefSeq" id="WP_219796458.1">
    <property type="nucleotide sequence ID" value="NZ_CP080095.1"/>
</dbReference>
<evidence type="ECO:0000313" key="7">
    <source>
        <dbReference type="EMBL" id="QYD67448.1"/>
    </source>
</evidence>
<dbReference type="Proteomes" id="UP000826462">
    <property type="component" value="Chromosome 1"/>
</dbReference>
<dbReference type="Pfam" id="PF08007">
    <property type="entry name" value="JmjC_2"/>
    <property type="match status" value="1"/>
</dbReference>
<evidence type="ECO:0000256" key="1">
    <source>
        <dbReference type="ARBA" id="ARBA00001954"/>
    </source>
</evidence>
<dbReference type="SMART" id="SM00558">
    <property type="entry name" value="JmjC"/>
    <property type="match status" value="1"/>
</dbReference>
<organism evidence="7 8">
    <name type="scientific">Paraburkholderia edwinii</name>
    <dbReference type="NCBI Taxonomy" id="2861782"/>
    <lineage>
        <taxon>Bacteria</taxon>
        <taxon>Pseudomonadati</taxon>
        <taxon>Pseudomonadota</taxon>
        <taxon>Betaproteobacteria</taxon>
        <taxon>Burkholderiales</taxon>
        <taxon>Burkholderiaceae</taxon>
        <taxon>Paraburkholderia</taxon>
    </lineage>
</organism>
<gene>
    <name evidence="7" type="ORF">KZJ38_13900</name>
</gene>
<dbReference type="PANTHER" id="PTHR13096">
    <property type="entry name" value="MINA53 MYC INDUCED NUCLEAR ANTIGEN"/>
    <property type="match status" value="1"/>
</dbReference>
<dbReference type="EMBL" id="CP080095">
    <property type="protein sequence ID" value="QYD67448.1"/>
    <property type="molecule type" value="Genomic_DNA"/>
</dbReference>
<proteinExistence type="predicted"/>
<keyword evidence="8" id="KW-1185">Reference proteome</keyword>
<dbReference type="Pfam" id="PF20514">
    <property type="entry name" value="WHD_ROXA"/>
    <property type="match status" value="1"/>
</dbReference>
<dbReference type="PANTHER" id="PTHR13096:SF8">
    <property type="entry name" value="RIBOSOMAL OXYGENASE 1"/>
    <property type="match status" value="1"/>
</dbReference>
<reference evidence="7 8" key="1">
    <citation type="submission" date="2021-07" db="EMBL/GenBank/DDBJ databases">
        <title>Paraburkholderia edwinii protects Aspergillus sp. from phenazines by acting as a toxin sponge.</title>
        <authorList>
            <person name="Dahlstrom K.M."/>
            <person name="Newman D.K."/>
        </authorList>
    </citation>
    <scope>NUCLEOTIDE SEQUENCE [LARGE SCALE GENOMIC DNA]</scope>
    <source>
        <strain evidence="7 8">Pe01</strain>
    </source>
</reference>
<protein>
    <submittedName>
        <fullName evidence="7">Cupin domain-containing protein</fullName>
    </submittedName>
</protein>
<dbReference type="InterPro" id="IPR046799">
    <property type="entry name" value="ROXA-like_wH"/>
</dbReference>
<evidence type="ECO:0000259" key="6">
    <source>
        <dbReference type="PROSITE" id="PS51184"/>
    </source>
</evidence>
<sequence length="426" mass="47747">MPKRPNAQPASPGSARIHPHQTFQAEASDGFAAPAPDVPTALLGNLSPAQFMRRYWQKKPLLIRGAIPGLAAPLTRDELFALADRDEVESRLITHARNKWALEHGPFARDELPSLKQRAWTLLVQGVDLHDERARMLLERFRFVPDARLDDLMISFATDGGGVGPHFDSYDVFLLQVHGKRRWRIGAQRDLTLEPGLPLKVLQHFEPDAEWLLEPGDMLYLPPHIAHDGIAEGECMTCSIGFRAPSATELTSQFLYHLAEKLAERVDNAQGANVSDQRYCDPQQPAVTRPAQLPAALVQKVGAILAKVRWDDGDVASFLGAYLSEPKPSVVFDPPRRALDEVRFIRQASKAGIRLDRKSLLLYDERAYYLNGEENPLAGAKTWVLELADRRRLSGKRFVTLSRHPSMTARLHEWYCAGWIQVGELG</sequence>
<accession>A0ABX8UKI3</accession>
<keyword evidence="5" id="KW-0408">Iron</keyword>
<comment type="cofactor">
    <cofactor evidence="1">
        <name>Fe(2+)</name>
        <dbReference type="ChEBI" id="CHEBI:29033"/>
    </cofactor>
</comment>
<dbReference type="Gene3D" id="3.40.366.30">
    <property type="entry name" value="50S ribosomal protein L16 arginine hydroxylase, Chain A, Domain 2"/>
    <property type="match status" value="1"/>
</dbReference>
<feature type="domain" description="JmjC" evidence="6">
    <location>
        <begin position="133"/>
        <end position="259"/>
    </location>
</feature>
<evidence type="ECO:0000256" key="4">
    <source>
        <dbReference type="ARBA" id="ARBA00023002"/>
    </source>
</evidence>
<dbReference type="InterPro" id="IPR003347">
    <property type="entry name" value="JmjC_dom"/>
</dbReference>
<keyword evidence="2" id="KW-0479">Metal-binding</keyword>
<keyword evidence="3" id="KW-0223">Dioxygenase</keyword>